<evidence type="ECO:0000313" key="2">
    <source>
        <dbReference type="Proteomes" id="UP000012960"/>
    </source>
</evidence>
<dbReference type="EnsemblPlants" id="mito5_t00040.1">
    <property type="protein sequence ID" value="mito5_p00040.1"/>
    <property type="gene ID" value="mito5_g00040"/>
</dbReference>
<evidence type="ECO:0000313" key="1">
    <source>
        <dbReference type="EnsemblPlants" id="mito5_p00040.1"/>
    </source>
</evidence>
<dbReference type="AlphaFoldDB" id="A0A804U5Q8"/>
<accession>A0A804U5Q8</accession>
<dbReference type="Gramene" id="mito5_t00040.1">
    <property type="protein sequence ID" value="mito5_p00040.1"/>
    <property type="gene ID" value="mito5_g00040"/>
</dbReference>
<organism evidence="1 2">
    <name type="scientific">Musa acuminata subsp. malaccensis</name>
    <name type="common">Wild banana</name>
    <name type="synonym">Musa malaccensis</name>
    <dbReference type="NCBI Taxonomy" id="214687"/>
    <lineage>
        <taxon>Eukaryota</taxon>
        <taxon>Viridiplantae</taxon>
        <taxon>Streptophyta</taxon>
        <taxon>Embryophyta</taxon>
        <taxon>Tracheophyta</taxon>
        <taxon>Spermatophyta</taxon>
        <taxon>Magnoliopsida</taxon>
        <taxon>Liliopsida</taxon>
        <taxon>Zingiberales</taxon>
        <taxon>Musaceae</taxon>
        <taxon>Musa</taxon>
    </lineage>
</organism>
<name>A0A804U5Q8_MUSAM</name>
<reference evidence="1" key="1">
    <citation type="submission" date="2021-05" db="UniProtKB">
        <authorList>
            <consortium name="EnsemblPlants"/>
        </authorList>
    </citation>
    <scope>IDENTIFICATION</scope>
    <source>
        <strain evidence="1">subsp. malaccensis</strain>
    </source>
</reference>
<dbReference type="InParanoid" id="A0A804U5Q8"/>
<protein>
    <submittedName>
        <fullName evidence="1">Uncharacterized protein</fullName>
    </submittedName>
</protein>
<keyword evidence="2" id="KW-1185">Reference proteome</keyword>
<proteinExistence type="predicted"/>
<dbReference type="Proteomes" id="UP000012960">
    <property type="component" value="Unplaced"/>
</dbReference>
<sequence length="57" mass="6744">MVRFHLYTWWNLAYLNENGLALHLYGLERRTYTGLDQYLIQGKCFFEGKLCAGRKNG</sequence>